<organism evidence="9 10">
    <name type="scientific">Pseudonocardia xishanensis</name>
    <dbReference type="NCBI Taxonomy" id="630995"/>
    <lineage>
        <taxon>Bacteria</taxon>
        <taxon>Bacillati</taxon>
        <taxon>Actinomycetota</taxon>
        <taxon>Actinomycetes</taxon>
        <taxon>Pseudonocardiales</taxon>
        <taxon>Pseudonocardiaceae</taxon>
        <taxon>Pseudonocardia</taxon>
    </lineage>
</organism>
<evidence type="ECO:0000256" key="1">
    <source>
        <dbReference type="ARBA" id="ARBA00001974"/>
    </source>
</evidence>
<keyword evidence="6" id="KW-0560">Oxidoreductase</keyword>
<name>A0ABP8RVY4_9PSEU</name>
<sequence length="543" mass="60908">MSRGGTSRPAPQDDYDVVVVGAGMGGLYTAHRVLTIGLTVRVLEAGAGVGGTWYWNRYPGARCDVASVDYSFSFSEELQNEWSWKERYAGQPELEAYFNHVADRFGIREHIDFETRVESARYDADRHRWFLRAGDRTYGAQFVVMATGPLSVAYGPTFEGTDDFAGQIYHSADWPEGVDLTGKRVGVVGTGSTGIQMIPLLAEVAEHLTVFQRTANYSVPARNRPMSEQEMAEVRATYAKRRDQARRSRAGFPPRTPPISENSAMAVTEQQRREVYELMWEQGGGLAFRASFSDLLTNRKSNDTASEFIREKIRQVVKDPATAETLVPHDHPYATKRPPVDTNYYETFNRPDVTLVDLRETPIERLTSAGVQTSDRTYELDVLVLATGFDAVTGSLSRIEVEGRDGVVLKDKWKDGPRGYLGMAIAGLPNFFTVNGPGSPAAFTNMATHTEQNVEWITDFIGYLVEHRIRAAEPRPEAEDAWTRRMREAGEKTLYPEANSWYVGANIPGKPRVFMFYVDGFDVYSEECDRVARSGYSEFTIFS</sequence>
<evidence type="ECO:0000256" key="5">
    <source>
        <dbReference type="ARBA" id="ARBA00022857"/>
    </source>
</evidence>
<dbReference type="EMBL" id="BAABGT010000056">
    <property type="protein sequence ID" value="GAA4550303.1"/>
    <property type="molecule type" value="Genomic_DNA"/>
</dbReference>
<evidence type="ECO:0000313" key="10">
    <source>
        <dbReference type="Proteomes" id="UP001501598"/>
    </source>
</evidence>
<evidence type="ECO:0000256" key="7">
    <source>
        <dbReference type="ARBA" id="ARBA00023033"/>
    </source>
</evidence>
<keyword evidence="4" id="KW-0274">FAD</keyword>
<comment type="caution">
    <text evidence="9">The sequence shown here is derived from an EMBL/GenBank/DDBJ whole genome shotgun (WGS) entry which is preliminary data.</text>
</comment>
<feature type="region of interest" description="Disordered" evidence="8">
    <location>
        <begin position="240"/>
        <end position="266"/>
    </location>
</feature>
<dbReference type="Proteomes" id="UP001501598">
    <property type="component" value="Unassembled WGS sequence"/>
</dbReference>
<proteinExistence type="inferred from homology"/>
<keyword evidence="3" id="KW-0285">Flavoprotein</keyword>
<gene>
    <name evidence="9" type="ORF">GCM10023175_40140</name>
</gene>
<dbReference type="SUPFAM" id="SSF51905">
    <property type="entry name" value="FAD/NAD(P)-binding domain"/>
    <property type="match status" value="2"/>
</dbReference>
<accession>A0ABP8RVY4</accession>
<dbReference type="InterPro" id="IPR050775">
    <property type="entry name" value="FAD-binding_Monooxygenases"/>
</dbReference>
<evidence type="ECO:0000256" key="8">
    <source>
        <dbReference type="SAM" id="MobiDB-lite"/>
    </source>
</evidence>
<dbReference type="PRINTS" id="PR00411">
    <property type="entry name" value="PNDRDTASEI"/>
</dbReference>
<evidence type="ECO:0000256" key="3">
    <source>
        <dbReference type="ARBA" id="ARBA00022630"/>
    </source>
</evidence>
<dbReference type="PANTHER" id="PTHR43098">
    <property type="entry name" value="L-ORNITHINE N(5)-MONOOXYGENASE-RELATED"/>
    <property type="match status" value="1"/>
</dbReference>
<keyword evidence="7" id="KW-0503">Monooxygenase</keyword>
<dbReference type="PANTHER" id="PTHR43098:SF3">
    <property type="entry name" value="L-ORNITHINE N(5)-MONOOXYGENASE-RELATED"/>
    <property type="match status" value="1"/>
</dbReference>
<keyword evidence="10" id="KW-1185">Reference proteome</keyword>
<evidence type="ECO:0000256" key="2">
    <source>
        <dbReference type="ARBA" id="ARBA00010139"/>
    </source>
</evidence>
<reference evidence="10" key="1">
    <citation type="journal article" date="2019" name="Int. J. Syst. Evol. Microbiol.">
        <title>The Global Catalogue of Microorganisms (GCM) 10K type strain sequencing project: providing services to taxonomists for standard genome sequencing and annotation.</title>
        <authorList>
            <consortium name="The Broad Institute Genomics Platform"/>
            <consortium name="The Broad Institute Genome Sequencing Center for Infectious Disease"/>
            <person name="Wu L."/>
            <person name="Ma J."/>
        </authorList>
    </citation>
    <scope>NUCLEOTIDE SEQUENCE [LARGE SCALE GENOMIC DNA]</scope>
    <source>
        <strain evidence="10">JCM 17906</strain>
    </source>
</reference>
<evidence type="ECO:0000256" key="4">
    <source>
        <dbReference type="ARBA" id="ARBA00022827"/>
    </source>
</evidence>
<comment type="cofactor">
    <cofactor evidence="1">
        <name>FAD</name>
        <dbReference type="ChEBI" id="CHEBI:57692"/>
    </cofactor>
</comment>
<dbReference type="InterPro" id="IPR036188">
    <property type="entry name" value="FAD/NAD-bd_sf"/>
</dbReference>
<dbReference type="Gene3D" id="3.50.50.60">
    <property type="entry name" value="FAD/NAD(P)-binding domain"/>
    <property type="match status" value="2"/>
</dbReference>
<evidence type="ECO:0000313" key="9">
    <source>
        <dbReference type="EMBL" id="GAA4550303.1"/>
    </source>
</evidence>
<evidence type="ECO:0000256" key="6">
    <source>
        <dbReference type="ARBA" id="ARBA00023002"/>
    </source>
</evidence>
<protein>
    <submittedName>
        <fullName evidence="9">NAD(P)/FAD-dependent oxidoreductase</fullName>
    </submittedName>
</protein>
<comment type="similarity">
    <text evidence="2">Belongs to the FAD-binding monooxygenase family.</text>
</comment>
<dbReference type="RefSeq" id="WP_345420632.1">
    <property type="nucleotide sequence ID" value="NZ_BAABGT010000056.1"/>
</dbReference>
<dbReference type="Pfam" id="PF13738">
    <property type="entry name" value="Pyr_redox_3"/>
    <property type="match status" value="1"/>
</dbReference>
<keyword evidence="5" id="KW-0521">NADP</keyword>